<feature type="compositionally biased region" description="Acidic residues" evidence="1">
    <location>
        <begin position="1"/>
        <end position="17"/>
    </location>
</feature>
<feature type="compositionally biased region" description="Basic and acidic residues" evidence="1">
    <location>
        <begin position="46"/>
        <end position="57"/>
    </location>
</feature>
<feature type="region of interest" description="Disordered" evidence="1">
    <location>
        <begin position="287"/>
        <end position="371"/>
    </location>
</feature>
<protein>
    <submittedName>
        <fullName evidence="2">Uncharacterized protein</fullName>
    </submittedName>
</protein>
<name>A0AAU9KNH3_9STRA</name>
<reference evidence="2" key="1">
    <citation type="submission" date="2021-11" db="EMBL/GenBank/DDBJ databases">
        <authorList>
            <person name="Islam A."/>
            <person name="Islam S."/>
            <person name="Flora M.S."/>
            <person name="Rahman M."/>
            <person name="Ziaur R.M."/>
            <person name="Epstein J.H."/>
            <person name="Hassan M."/>
            <person name="Klassen M."/>
            <person name="Woodard K."/>
            <person name="Webb A."/>
            <person name="Webby R.J."/>
            <person name="El Zowalaty M.E."/>
        </authorList>
    </citation>
    <scope>NUCLEOTIDE SEQUENCE</scope>
    <source>
        <strain evidence="2">Pbs3</strain>
    </source>
</reference>
<feature type="region of interest" description="Disordered" evidence="1">
    <location>
        <begin position="179"/>
        <end position="236"/>
    </location>
</feature>
<feature type="compositionally biased region" description="Polar residues" evidence="1">
    <location>
        <begin position="193"/>
        <end position="207"/>
    </location>
</feature>
<feature type="region of interest" description="Disordered" evidence="1">
    <location>
        <begin position="580"/>
        <end position="610"/>
    </location>
</feature>
<organism evidence="2 3">
    <name type="scientific">Peronospora belbahrii</name>
    <dbReference type="NCBI Taxonomy" id="622444"/>
    <lineage>
        <taxon>Eukaryota</taxon>
        <taxon>Sar</taxon>
        <taxon>Stramenopiles</taxon>
        <taxon>Oomycota</taxon>
        <taxon>Peronosporomycetes</taxon>
        <taxon>Peronosporales</taxon>
        <taxon>Peronosporaceae</taxon>
        <taxon>Peronospora</taxon>
    </lineage>
</organism>
<accession>A0AAU9KNH3</accession>
<sequence length="2386" mass="271638">MDDTDFVAESEEDEQEISDVQIQTEDRHDAHKHEEDAFSESTQIHEQTETFEKRSTVEEHKYIDDETVDEQVEVQLTDKEHKSDYENKENMLDIGTLVDVDSRTWPGINKLGGAGRIVRVYTETLTDDDADTYFYDVRYVLGGFERHIESKWVHSSELLNKQSNREKVGRDYYHDNYINKPHREAEERRQRLMTRTRTGLSDTLVSHQNKRKRSTCVQQVADQSQQDQDDADENQQHMSKVDEEMFVLSDGSNSSREVLSQPFGKSVMPKSSGIVDMAEIFSLKQSTRRRNRILDSSDEESSDEDDTGANESASTDRPEPVQRADTGGNELLVEGESVQVSRDRKPRRKRPKAKRRRYVGGYEKDGEDGDAMFIQPEGDPAELPEDVIRETGLKLASTKKELMDQLEDIFAQQQKNMASFHDEQNRVTQQLKNLTEMSSADLRDLYNKICELRTFVTKTLVNAGEDAMNKIIDTLHVKRGKPPSALEHLECSIDVWQIDLNECSSWIKNVESVVESAFARRGEDIPQEDEAQAAYLSDSGESNYQTDEHDATSLSSEITHVDSLHSGYDEVDFTYDYEPSAEEDDASKQPRGQSKRASQGKLRVPKPPSAYSRKKMVRNTILDDYFRRQGFHYTFTSNVRLVGRQKKIVPSDPRWNWLKMARKKNLHRVERAILPSPIRISGGLESVCKTLEKRLTNVLSCSGSKSVQGQLMHFRDKRFRAQPSQHRLSEPFLSSQSLGNTSKYVYPAGIFIESSAPAKSLRKAEPSDPTIHSGSLTQLPIDWETVFEVVFDDPITLSYRENAATIPRQVQMTLLAFGYEICGPLTPHHLSFDEEYAFEDCDGIHDNVKRRVARLRQLVNDLRLQENSFMSSISRVDLDAVHEARCEDAPEWISLVSLEEGYHTAIASFAVQVVEALAAVSPTAMANHIQVILDEIAAFIRQLPDCDSLFTGCKAYFFYFEVAYVDASTTPFLTAVSRTYWYCLKLLMAIRSRCDRLLGPHATIKKEIERIFRTTLPINRVTLAVVLFLFDLYVYLPSSHVLEKRGESLSGQLPALSLWLLVRNCYTSSISLDQPLQESSASKERQFWALLQAAYRQHYFDELAWCFVRSESCRGYLRDSAPKATDYSTPTENCNEVFKSQLLALEATWNLLAVLTRIFADDDDNEHQKAVCDAKWAVVKDLLHSDNLDFLPFKLSDRPRTNLQSGYRQRADVYKQHVLQRITLFSKLWFPCEEVIEIILRQLWDNDVLHHSDNIVELPQLLKQYVMQCKELGNSRSSLATFAGGSSHDYPDSTTMLCKIIWIQVLKLEKRVHRSRFQRSVLSAIPDLSDNRDNSTCSVVARSVSAQSTKAGMDWNWAPQQRTSARMQSTDQLMTVSERVPTSSGVEKDRMSTVVLLTFAIVGICLECGDEPQFPIQRSDKFIRYMEREVDFYCKEILRRTLGKPECEVLASQALYALGALLLEKSSTEFPAVFWALNNRLESSMKRLQAASSSVSPKQSAATKMNVIKARDMDRRRRRYQSAAMSSLYQMRDLVKKMLDIPSSGVRIGPTYGPAVEKCLEHLFSSGMEACLNGVIQKLVAVNDLKVAMQIFYLVLPPLPDEPKQCVAREFDDFNDEALATFDLEGVIAGHESAPVPAWTVGECKAKVVQLITRNLRVVLQQLVLNYPPRDGPAFDELYAIDLLGRIISTNGVQFFWSNVTSTSVKPKNLGSRVLSAALKYNADKEWLGSVFLRESGADRELATAWLLGTLDVSSLNPAPITFEVGDVPFSVITSRSSHTTAAAVASIRFSDSWVMLTDGIIYQMLCKEAAEFHSMDPHIWQVLRGVASTCKFPAEVSANESGIYDVTKLYDLHLDVFQSFCRSAGTIWCLYNASPARHRDEMNQFRTKMVNCQFGIFTSFLEAFKINFRRACGEIDQMNHNWHSFAELFLRQANVDVDITNGRSYHEMDNTVRSFDERLTGLTTMFRFMYQCMDAFLFYCGDMAIGETNLFFNAMEILFRQVNSAEYPQALKRLEDQRLVSHRKGMRNVNDDLRQEFCPGAVRFVDSVQLFFAQQKYPSLLHWFARTSEIYQTFKNGWQRSPLRTLLVNILDPDGPLGIHSYCGISGDSTDVRIVRREAFYLSCGLFDCRCTRSPFEHTDAEVSPSSWTRLQHLRYFVLNDFMKETFVFARQQDVTSLLETMVPLCQFVRSVLHHANLNVNVHRANQVLECTSSDQGFQLSELQPCLEWMVACLIKLVPGEEAVNNAISCVLVIELCGIVCEAIAFNEHQPMLELINLAALVLSYLQTIRIALLKRTKAATTDTLFTVNVGLSPSIELRSYRFFSSAFHDIVVEEQFGQVPLGRQEDLYGISITWAVTNLLAAIERVTQQCQLSSDERLRSYISL</sequence>
<evidence type="ECO:0000313" key="2">
    <source>
        <dbReference type="EMBL" id="CAH0474105.1"/>
    </source>
</evidence>
<evidence type="ECO:0000256" key="1">
    <source>
        <dbReference type="SAM" id="MobiDB-lite"/>
    </source>
</evidence>
<feature type="region of interest" description="Disordered" evidence="1">
    <location>
        <begin position="1"/>
        <end position="57"/>
    </location>
</feature>
<feature type="compositionally biased region" description="Basic residues" evidence="1">
    <location>
        <begin position="344"/>
        <end position="358"/>
    </location>
</feature>
<dbReference type="EMBL" id="CAKKTJ010000095">
    <property type="protein sequence ID" value="CAH0474105.1"/>
    <property type="molecule type" value="Genomic_DNA"/>
</dbReference>
<feature type="compositionally biased region" description="Basic and acidic residues" evidence="1">
    <location>
        <begin position="24"/>
        <end position="36"/>
    </location>
</feature>
<evidence type="ECO:0000313" key="3">
    <source>
        <dbReference type="Proteomes" id="UP001160483"/>
    </source>
</evidence>
<comment type="caution">
    <text evidence="2">The sequence shown here is derived from an EMBL/GenBank/DDBJ whole genome shotgun (WGS) entry which is preliminary data.</text>
</comment>
<gene>
    <name evidence="2" type="ORF">PBS003_LOCUS973</name>
</gene>
<proteinExistence type="predicted"/>
<feature type="compositionally biased region" description="Basic and acidic residues" evidence="1">
    <location>
        <begin position="181"/>
        <end position="190"/>
    </location>
</feature>
<feature type="compositionally biased region" description="Acidic residues" evidence="1">
    <location>
        <begin position="296"/>
        <end position="308"/>
    </location>
</feature>
<dbReference type="Proteomes" id="UP001160483">
    <property type="component" value="Unassembled WGS sequence"/>
</dbReference>
<feature type="region of interest" description="Disordered" evidence="1">
    <location>
        <begin position="250"/>
        <end position="270"/>
    </location>
</feature>